<dbReference type="AlphaFoldDB" id="A0A060SEA1"/>
<feature type="compositionally biased region" description="Pro residues" evidence="1">
    <location>
        <begin position="136"/>
        <end position="146"/>
    </location>
</feature>
<gene>
    <name evidence="2" type="ORF">BN946_scf184985.g120</name>
</gene>
<dbReference type="OrthoDB" id="10346682at2759"/>
<organism evidence="2 3">
    <name type="scientific">Pycnoporus cinnabarinus</name>
    <name type="common">Cinnabar-red polypore</name>
    <name type="synonym">Trametes cinnabarina</name>
    <dbReference type="NCBI Taxonomy" id="5643"/>
    <lineage>
        <taxon>Eukaryota</taxon>
        <taxon>Fungi</taxon>
        <taxon>Dikarya</taxon>
        <taxon>Basidiomycota</taxon>
        <taxon>Agaricomycotina</taxon>
        <taxon>Agaricomycetes</taxon>
        <taxon>Polyporales</taxon>
        <taxon>Polyporaceae</taxon>
        <taxon>Trametes</taxon>
    </lineage>
</organism>
<evidence type="ECO:0000313" key="3">
    <source>
        <dbReference type="Proteomes" id="UP000029665"/>
    </source>
</evidence>
<dbReference type="HOGENOM" id="CLU_1778425_0_0_1"/>
<evidence type="ECO:0000313" key="2">
    <source>
        <dbReference type="EMBL" id="CDO72700.1"/>
    </source>
</evidence>
<reference evidence="2" key="1">
    <citation type="submission" date="2014-01" db="EMBL/GenBank/DDBJ databases">
        <title>The genome of the white-rot fungus Pycnoporus cinnabarinus: a basidiomycete model with a versatile arsenal for lignocellulosic biomass breakdown.</title>
        <authorList>
            <person name="Levasseur A."/>
            <person name="Lomascolo A."/>
            <person name="Ruiz-Duenas F.J."/>
            <person name="Uzan E."/>
            <person name="Piumi F."/>
            <person name="Kues U."/>
            <person name="Ram A.F.J."/>
            <person name="Murat C."/>
            <person name="Haon M."/>
            <person name="Benoit I."/>
            <person name="Arfi Y."/>
            <person name="Chevret D."/>
            <person name="Drula E."/>
            <person name="Kwon M.J."/>
            <person name="Gouret P."/>
            <person name="Lesage-Meessen L."/>
            <person name="Lombard V."/>
            <person name="Mariette J."/>
            <person name="Noirot C."/>
            <person name="Park J."/>
            <person name="Patyshakuliyeva A."/>
            <person name="Wieneger R.A.B."/>
            <person name="Wosten H.A.B."/>
            <person name="Martin F."/>
            <person name="Coutinho P.M."/>
            <person name="de Vries R."/>
            <person name="Martinez A.T."/>
            <person name="Klopp C."/>
            <person name="Pontarotti P."/>
            <person name="Henrissat B."/>
            <person name="Record E."/>
        </authorList>
    </citation>
    <scope>NUCLEOTIDE SEQUENCE [LARGE SCALE GENOMIC DNA]</scope>
    <source>
        <strain evidence="2">BRFM137</strain>
    </source>
</reference>
<feature type="compositionally biased region" description="Basic and acidic residues" evidence="1">
    <location>
        <begin position="101"/>
        <end position="112"/>
    </location>
</feature>
<accession>A0A060SEA1</accession>
<proteinExistence type="predicted"/>
<name>A0A060SEA1_PYCCI</name>
<sequence>MISIGFAIGIVVLFAFGTIAYRLGCCGNRYKQVNDGYIPLSSTAHDGAEVELPSFNDEEDGQPPASASGFVLARVHKSLLGHPLVIHPQFSGAIQGNFPSAEERLDEMKKDGPLATMGQPGSASSSAHEDLEEGLEPPPPYEVERE</sequence>
<evidence type="ECO:0000256" key="1">
    <source>
        <dbReference type="SAM" id="MobiDB-lite"/>
    </source>
</evidence>
<protein>
    <submittedName>
        <fullName evidence="2">Uncharacterized protein</fullName>
    </submittedName>
</protein>
<dbReference type="EMBL" id="CCBP010000115">
    <property type="protein sequence ID" value="CDO72700.1"/>
    <property type="molecule type" value="Genomic_DNA"/>
</dbReference>
<feature type="region of interest" description="Disordered" evidence="1">
    <location>
        <begin position="96"/>
        <end position="146"/>
    </location>
</feature>
<comment type="caution">
    <text evidence="2">The sequence shown here is derived from an EMBL/GenBank/DDBJ whole genome shotgun (WGS) entry which is preliminary data.</text>
</comment>
<keyword evidence="3" id="KW-1185">Reference proteome</keyword>
<dbReference type="Proteomes" id="UP000029665">
    <property type="component" value="Unassembled WGS sequence"/>
</dbReference>